<feature type="region of interest" description="Disordered" evidence="11">
    <location>
        <begin position="228"/>
        <end position="248"/>
    </location>
</feature>
<dbReference type="GO" id="GO:0035974">
    <property type="term" value="C:meiotic spindle pole body"/>
    <property type="evidence" value="ECO:0007669"/>
    <property type="project" value="TreeGrafter"/>
</dbReference>
<evidence type="ECO:0000256" key="10">
    <source>
        <dbReference type="ARBA" id="ARBA00023212"/>
    </source>
</evidence>
<feature type="compositionally biased region" description="Low complexity" evidence="11">
    <location>
        <begin position="572"/>
        <end position="606"/>
    </location>
</feature>
<evidence type="ECO:0000256" key="3">
    <source>
        <dbReference type="ARBA" id="ARBA00022448"/>
    </source>
</evidence>
<dbReference type="Proteomes" id="UP000001072">
    <property type="component" value="Unassembled WGS sequence"/>
</dbReference>
<keyword evidence="5" id="KW-0493">Microtubule</keyword>
<dbReference type="PANTHER" id="PTHR12688:SF0">
    <property type="entry name" value="DYNEIN LIGHT INTERMEDIATE CHAIN"/>
    <property type="match status" value="1"/>
</dbReference>
<reference evidence="13" key="1">
    <citation type="journal article" date="2011" name="Proc. Natl. Acad. Sci. U.S.A.">
        <title>Obligate biotrophy features unraveled by the genomic analysis of rust fungi.</title>
        <authorList>
            <person name="Duplessis S."/>
            <person name="Cuomo C.A."/>
            <person name="Lin Y.-C."/>
            <person name="Aerts A."/>
            <person name="Tisserant E."/>
            <person name="Veneault-Fourrey C."/>
            <person name="Joly D.L."/>
            <person name="Hacquard S."/>
            <person name="Amselem J."/>
            <person name="Cantarel B.L."/>
            <person name="Chiu R."/>
            <person name="Coutinho P.M."/>
            <person name="Feau N."/>
            <person name="Field M."/>
            <person name="Frey P."/>
            <person name="Gelhaye E."/>
            <person name="Goldberg J."/>
            <person name="Grabherr M.G."/>
            <person name="Kodira C.D."/>
            <person name="Kohler A."/>
            <person name="Kuees U."/>
            <person name="Lindquist E.A."/>
            <person name="Lucas S.M."/>
            <person name="Mago R."/>
            <person name="Mauceli E."/>
            <person name="Morin E."/>
            <person name="Murat C."/>
            <person name="Pangilinan J.L."/>
            <person name="Park R."/>
            <person name="Pearson M."/>
            <person name="Quesneville H."/>
            <person name="Rouhier N."/>
            <person name="Sakthikumar S."/>
            <person name="Salamov A.A."/>
            <person name="Schmutz J."/>
            <person name="Selles B."/>
            <person name="Shapiro H."/>
            <person name="Tanguay P."/>
            <person name="Tuskan G.A."/>
            <person name="Henrissat B."/>
            <person name="Van de Peer Y."/>
            <person name="Rouze P."/>
            <person name="Ellis J.G."/>
            <person name="Dodds P.N."/>
            <person name="Schein J.E."/>
            <person name="Zhong S."/>
            <person name="Hamelin R.C."/>
            <person name="Grigoriev I.V."/>
            <person name="Szabo L.J."/>
            <person name="Martin F."/>
        </authorList>
    </citation>
    <scope>NUCLEOTIDE SEQUENCE [LARGE SCALE GENOMIC DNA]</scope>
    <source>
        <strain evidence="13">98AG31 / pathotype 3-4-7</strain>
    </source>
</reference>
<dbReference type="GO" id="GO:0007018">
    <property type="term" value="P:microtubule-based movement"/>
    <property type="evidence" value="ECO:0007669"/>
    <property type="project" value="InterPro"/>
</dbReference>
<feature type="compositionally biased region" description="Low complexity" evidence="11">
    <location>
        <begin position="660"/>
        <end position="677"/>
    </location>
</feature>
<feature type="compositionally biased region" description="Low complexity" evidence="11">
    <location>
        <begin position="11"/>
        <end position="22"/>
    </location>
</feature>
<dbReference type="InterPro" id="IPR022780">
    <property type="entry name" value="Dynein_light_int_chain"/>
</dbReference>
<accession>F4RXM6</accession>
<dbReference type="STRING" id="747676.F4RXM6"/>
<evidence type="ECO:0000256" key="9">
    <source>
        <dbReference type="ARBA" id="ARBA00023175"/>
    </source>
</evidence>
<dbReference type="HOGENOM" id="CLU_422800_0_0_1"/>
<keyword evidence="4" id="KW-0963">Cytoplasm</keyword>
<dbReference type="InterPro" id="IPR008467">
    <property type="entry name" value="Dynein1_light_intermed_chain"/>
</dbReference>
<keyword evidence="6" id="KW-0547">Nucleotide-binding</keyword>
<feature type="region of interest" description="Disordered" evidence="11">
    <location>
        <begin position="630"/>
        <end position="677"/>
    </location>
</feature>
<dbReference type="Pfam" id="PF05783">
    <property type="entry name" value="DLIC"/>
    <property type="match status" value="3"/>
</dbReference>
<evidence type="ECO:0000256" key="11">
    <source>
        <dbReference type="SAM" id="MobiDB-lite"/>
    </source>
</evidence>
<feature type="region of interest" description="Disordered" evidence="11">
    <location>
        <begin position="571"/>
        <end position="613"/>
    </location>
</feature>
<gene>
    <name evidence="12" type="ORF">MELLADRAFT_78706</name>
</gene>
<feature type="compositionally biased region" description="Polar residues" evidence="11">
    <location>
        <begin position="1"/>
        <end position="10"/>
    </location>
</feature>
<evidence type="ECO:0000256" key="2">
    <source>
        <dbReference type="ARBA" id="ARBA00006831"/>
    </source>
</evidence>
<protein>
    <recommendedName>
        <fullName evidence="14">Dynein light intermediate chain</fullName>
    </recommendedName>
</protein>
<sequence>MISNSIPNGINANTSTATATTNQIDKNQPNYDQLLPGEGNLWSSILDSVSNNREKGNLPSKKLLVLGDRNTGKSTLVSYLSATTPPTIPTIGGNSTIPIPEPITRDPDDVDIGTSYTTVDIGDDNDDDALARLSIHQIPSCSPPYSSLLPLILNPESLKESLIMVLIPFTHPHSLLASLVRWMALIQSVIESIKQSTKPPDKAHGTGDRGEFVVEEAKEALETHYRSYVEPAGPPQSPSPNEFPETVNGNNASIHLEIPLPPGTLTENPGVGVVVVCTKADQIDQLEKEKDFKEEQFDFIQQVLRSICLRFGGALFFTSERKPETIGRLRSYVLHRLFGQLESTSSTAATVTTGGAASSSRLFPFPYKANVIDRDEVLIPMGWDSWGKIKILRDGFNPAVVGNGWLLDIEKHRHTLANPDTSGGGNQPNETEDTSWDNEGRKIVSACKLWEDMIGEPDDDMPSFASHDRVTVSPEQHFLKAKYEQIKKERDLDPRTHFQMSTKGHSAQQSAKFTNGTLLSDKNGLVPGSSSLSVLSAEEEMNARLNKLSMRDSSGVRSTTPALSPVELLHLQQQQAQAQSPRSPRPSLTNHASSKLSSSNLSRSNSTVAGTGAPAEKEVLASFFGRLLVKDPTGSSRSNNTTTVGNGSKSTNNNMHSRKSSLSLQEGGSSEPGGNDV</sequence>
<dbReference type="VEuPathDB" id="FungiDB:MELLADRAFT_78706"/>
<dbReference type="eggNOG" id="KOG3905">
    <property type="taxonomic scope" value="Eukaryota"/>
</dbReference>
<feature type="compositionally biased region" description="Polar residues" evidence="11">
    <location>
        <begin position="633"/>
        <end position="655"/>
    </location>
</feature>
<dbReference type="GO" id="GO:0005524">
    <property type="term" value="F:ATP binding"/>
    <property type="evidence" value="ECO:0007669"/>
    <property type="project" value="UniProtKB-KW"/>
</dbReference>
<dbReference type="GO" id="GO:0000226">
    <property type="term" value="P:microtubule cytoskeleton organization"/>
    <property type="evidence" value="ECO:0007669"/>
    <property type="project" value="TreeGrafter"/>
</dbReference>
<dbReference type="GO" id="GO:0005874">
    <property type="term" value="C:microtubule"/>
    <property type="evidence" value="ECO:0007669"/>
    <property type="project" value="UniProtKB-KW"/>
</dbReference>
<evidence type="ECO:0000256" key="5">
    <source>
        <dbReference type="ARBA" id="ARBA00022701"/>
    </source>
</evidence>
<evidence type="ECO:0000256" key="1">
    <source>
        <dbReference type="ARBA" id="ARBA00004245"/>
    </source>
</evidence>
<dbReference type="EMBL" id="GL883128">
    <property type="protein sequence ID" value="EGG02751.1"/>
    <property type="molecule type" value="Genomic_DNA"/>
</dbReference>
<evidence type="ECO:0000256" key="4">
    <source>
        <dbReference type="ARBA" id="ARBA00022490"/>
    </source>
</evidence>
<evidence type="ECO:0000256" key="8">
    <source>
        <dbReference type="ARBA" id="ARBA00023017"/>
    </source>
</evidence>
<feature type="region of interest" description="Disordered" evidence="11">
    <location>
        <begin position="1"/>
        <end position="30"/>
    </location>
</feature>
<comment type="similarity">
    <text evidence="2">Belongs to the dynein light intermediate chain family.</text>
</comment>
<dbReference type="InParanoid" id="F4RXM6"/>
<dbReference type="GO" id="GO:0045504">
    <property type="term" value="F:dynein heavy chain binding"/>
    <property type="evidence" value="ECO:0007669"/>
    <property type="project" value="TreeGrafter"/>
</dbReference>
<dbReference type="InterPro" id="IPR027417">
    <property type="entry name" value="P-loop_NTPase"/>
</dbReference>
<name>F4RXM6_MELLP</name>
<dbReference type="KEGG" id="mlr:MELLADRAFT_78706"/>
<dbReference type="GO" id="GO:0005868">
    <property type="term" value="C:cytoplasmic dynein complex"/>
    <property type="evidence" value="ECO:0007669"/>
    <property type="project" value="InterPro"/>
</dbReference>
<dbReference type="OrthoDB" id="27603at2759"/>
<keyword evidence="3" id="KW-0813">Transport</keyword>
<keyword evidence="10" id="KW-0206">Cytoskeleton</keyword>
<keyword evidence="8" id="KW-0243">Dynein</keyword>
<feature type="region of interest" description="Disordered" evidence="11">
    <location>
        <begin position="91"/>
        <end position="110"/>
    </location>
</feature>
<dbReference type="AlphaFoldDB" id="F4RXM6"/>
<dbReference type="RefSeq" id="XP_007413864.1">
    <property type="nucleotide sequence ID" value="XM_007413802.1"/>
</dbReference>
<keyword evidence="7" id="KW-0067">ATP-binding</keyword>
<keyword evidence="9" id="KW-0505">Motor protein</keyword>
<proteinExistence type="inferred from homology"/>
<dbReference type="GeneID" id="18933155"/>
<evidence type="ECO:0000313" key="13">
    <source>
        <dbReference type="Proteomes" id="UP000001072"/>
    </source>
</evidence>
<dbReference type="PANTHER" id="PTHR12688">
    <property type="entry name" value="DYNEIN LIGHT INTERMEDIATE CHAIN"/>
    <property type="match status" value="1"/>
</dbReference>
<evidence type="ECO:0008006" key="14">
    <source>
        <dbReference type="Google" id="ProtNLM"/>
    </source>
</evidence>
<comment type="subcellular location">
    <subcellularLocation>
        <location evidence="1">Cytoplasm</location>
        <location evidence="1">Cytoskeleton</location>
    </subcellularLocation>
</comment>
<evidence type="ECO:0000313" key="12">
    <source>
        <dbReference type="EMBL" id="EGG02751.1"/>
    </source>
</evidence>
<evidence type="ECO:0000256" key="6">
    <source>
        <dbReference type="ARBA" id="ARBA00022741"/>
    </source>
</evidence>
<organism evidence="13">
    <name type="scientific">Melampsora larici-populina (strain 98AG31 / pathotype 3-4-7)</name>
    <name type="common">Poplar leaf rust fungus</name>
    <dbReference type="NCBI Taxonomy" id="747676"/>
    <lineage>
        <taxon>Eukaryota</taxon>
        <taxon>Fungi</taxon>
        <taxon>Dikarya</taxon>
        <taxon>Basidiomycota</taxon>
        <taxon>Pucciniomycotina</taxon>
        <taxon>Pucciniomycetes</taxon>
        <taxon>Pucciniales</taxon>
        <taxon>Melampsoraceae</taxon>
        <taxon>Melampsora</taxon>
    </lineage>
</organism>
<dbReference type="Gene3D" id="3.40.50.300">
    <property type="entry name" value="P-loop containing nucleotide triphosphate hydrolases"/>
    <property type="match status" value="1"/>
</dbReference>
<feature type="region of interest" description="Disordered" evidence="11">
    <location>
        <begin position="416"/>
        <end position="438"/>
    </location>
</feature>
<dbReference type="SUPFAM" id="SSF52540">
    <property type="entry name" value="P-loop containing nucleoside triphosphate hydrolases"/>
    <property type="match status" value="1"/>
</dbReference>
<evidence type="ECO:0000256" key="7">
    <source>
        <dbReference type="ARBA" id="ARBA00022840"/>
    </source>
</evidence>
<keyword evidence="13" id="KW-1185">Reference proteome</keyword>